<sequence>MTYGKEDTDYRTEGDPSSGYVFNAADSVFFCRIRDLMKSQLRTLYASCESKNCWSSTSLINQFDEKQNEWPEELWRIDYVRKYERPYRSGNTRFLEQMMNGKKKYQRRQFERDQEIYMATKFVGNTAASDQIMFRCNTPVSAVIKPDYTLHLTPFSDMYLSVMFGNSSVTQIRAKAGQQYNIPCPYTTMDDTAVLIYAASRIQSMGDVSACYIHDNDFSKAEKLKELIIGNTTEGYSNTFLTNLVIGNNRLLEKLDIRNTPNLVSSLDLSKCGNLQELYATGSGLTGVLFANGGKIQTALLPSTLTSINMRNLKYLSTITFAGYDQITTMIVENCNTIDCVDLLEKASQTNRVRLIGVDWELESTDLLTRLYNMRGIDKNGYNTDQSIVTGKVHVPVMREKLLAQYNEAWPDLEITYNTLVQQFTVTFKNDNGDILDVQYVDKGSKAVDPITRAENPIATPTKESTVSTDYTFAGWDSDFVDAFSNQVITATYTGALRKYTVRYVSKGFSLQETVAEYGSMVMYNGDIPQYTSEESAYKYYLFNGWDKSGFVNGDKTINATYDSCEYTDGYFNGKDLSTLRPVEIYAMMQLGMESRFVESKDSITVTLGNDISFGDIEEKVLISEETKFGGSNYVDTEEKLFDEDKDFVLAIDYSMDSANKNGNIFAQCYSDNGMNGFKLWNNNGIKLAWGSSSMAPSNANEREMLVLRHIKGETGLHVYASNISGAKSSYIELAGSRVPIHENTLVFGCGKADDGAYENYATGSVYWSKVWYSDLGDDVCAKIADWPHEEIKFEMCGFKRYYLSDNASKRCSMSFLAASPLSRKIAFNSKNSTTGGWKDMYLNSYLNNRVYNAFPDIWKQLMKQVKIRSSIGDKSTEISTADCFVAIPAVISMDSTRSTDPYISEDTAIDYFTTAASRALKDKEGNDVIYWLRSPNKDYDSYVFTVRTASTNYDLYGFNVPTSENYVRIMFSI</sequence>
<dbReference type="SUPFAM" id="SSF52047">
    <property type="entry name" value="RNI-like"/>
    <property type="match status" value="1"/>
</dbReference>
<dbReference type="InterPro" id="IPR046240">
    <property type="entry name" value="DUF6273"/>
</dbReference>
<reference evidence="2" key="1">
    <citation type="journal article" date="2021" name="Proc. Natl. Acad. Sci. U.S.A.">
        <title>A Catalog of Tens of Thousands of Viruses from Human Metagenomes Reveals Hidden Associations with Chronic Diseases.</title>
        <authorList>
            <person name="Tisza M.J."/>
            <person name="Buck C.B."/>
        </authorList>
    </citation>
    <scope>NUCLEOTIDE SEQUENCE</scope>
    <source>
        <strain evidence="2">Ctg6c78</strain>
    </source>
</reference>
<organism evidence="2">
    <name type="scientific">Siphoviridae sp. ctg6c78</name>
    <dbReference type="NCBI Taxonomy" id="2825603"/>
    <lineage>
        <taxon>Viruses</taxon>
        <taxon>Duplodnaviria</taxon>
        <taxon>Heunggongvirae</taxon>
        <taxon>Uroviricota</taxon>
        <taxon>Caudoviricetes</taxon>
    </lineage>
</organism>
<dbReference type="EMBL" id="BK016125">
    <property type="protein sequence ID" value="DAF97047.1"/>
    <property type="molecule type" value="Genomic_DNA"/>
</dbReference>
<proteinExistence type="predicted"/>
<evidence type="ECO:0000313" key="2">
    <source>
        <dbReference type="EMBL" id="DAF97047.1"/>
    </source>
</evidence>
<dbReference type="Gene3D" id="3.80.10.10">
    <property type="entry name" value="Ribonuclease Inhibitor"/>
    <property type="match status" value="1"/>
</dbReference>
<name>A0A8S5URE5_9CAUD</name>
<accession>A0A8S5URE5</accession>
<feature type="domain" description="DUF6273" evidence="1">
    <location>
        <begin position="828"/>
        <end position="950"/>
    </location>
</feature>
<dbReference type="InterPro" id="IPR032675">
    <property type="entry name" value="LRR_dom_sf"/>
</dbReference>
<evidence type="ECO:0000259" key="1">
    <source>
        <dbReference type="Pfam" id="PF19789"/>
    </source>
</evidence>
<dbReference type="Pfam" id="PF19789">
    <property type="entry name" value="DUF6273"/>
    <property type="match status" value="1"/>
</dbReference>
<protein>
    <submittedName>
        <fullName evidence="2">INTERNALIN B BINDING, LEUCINE RICH REPEAT.2A</fullName>
    </submittedName>
</protein>